<dbReference type="OrthoDB" id="332349at2"/>
<reference evidence="4 5" key="1">
    <citation type="submission" date="2017-07" db="EMBL/GenBank/DDBJ databases">
        <title>Leptospira spp. isolated from tropical soils.</title>
        <authorList>
            <person name="Thibeaux R."/>
            <person name="Iraola G."/>
            <person name="Ferres I."/>
            <person name="Bierque E."/>
            <person name="Girault D."/>
            <person name="Soupe-Gilbert M.-E."/>
            <person name="Picardeau M."/>
            <person name="Goarant C."/>
        </authorList>
    </citation>
    <scope>NUCLEOTIDE SEQUENCE [LARGE SCALE GENOMIC DNA]</scope>
    <source>
        <strain evidence="3 5">FH1-B-B1</strain>
        <strain evidence="2 4">FH1-B-C1</strain>
    </source>
</reference>
<evidence type="ECO:0008006" key="6">
    <source>
        <dbReference type="Google" id="ProtNLM"/>
    </source>
</evidence>
<gene>
    <name evidence="2" type="ORF">CH360_10465</name>
    <name evidence="3" type="ORF">CH373_15125</name>
</gene>
<evidence type="ECO:0000256" key="1">
    <source>
        <dbReference type="SAM" id="Phobius"/>
    </source>
</evidence>
<comment type="caution">
    <text evidence="3">The sequence shown here is derived from an EMBL/GenBank/DDBJ whole genome shotgun (WGS) entry which is preliminary data.</text>
</comment>
<evidence type="ECO:0000313" key="4">
    <source>
        <dbReference type="Proteomes" id="UP000231962"/>
    </source>
</evidence>
<keyword evidence="1" id="KW-1133">Transmembrane helix</keyword>
<evidence type="ECO:0000313" key="2">
    <source>
        <dbReference type="EMBL" id="PJZ69430.1"/>
    </source>
</evidence>
<dbReference type="RefSeq" id="WP_100713992.1">
    <property type="nucleotide sequence ID" value="NZ_NPDY01000009.1"/>
</dbReference>
<keyword evidence="1" id="KW-0812">Transmembrane</keyword>
<proteinExistence type="predicted"/>
<name>A0A2M9ZJM7_9LEPT</name>
<dbReference type="Proteomes" id="UP000231990">
    <property type="component" value="Unassembled WGS sequence"/>
</dbReference>
<organism evidence="3 5">
    <name type="scientific">Leptospira perolatii</name>
    <dbReference type="NCBI Taxonomy" id="2023191"/>
    <lineage>
        <taxon>Bacteria</taxon>
        <taxon>Pseudomonadati</taxon>
        <taxon>Spirochaetota</taxon>
        <taxon>Spirochaetia</taxon>
        <taxon>Leptospirales</taxon>
        <taxon>Leptospiraceae</taxon>
        <taxon>Leptospira</taxon>
    </lineage>
</organism>
<feature type="transmembrane region" description="Helical" evidence="1">
    <location>
        <begin position="96"/>
        <end position="120"/>
    </location>
</feature>
<sequence length="121" mass="13549">MESTEFSREQHRELDSLRAYLRNIAIIFFLLSGPIFFSAVFAELPGKIALLGCLGTFSLILGVLSYSASLSFRRSLDLEGSDPEQLLYALKDLRTFLLWLGWTLLGFFLLSFAGAIATLFT</sequence>
<feature type="transmembrane region" description="Helical" evidence="1">
    <location>
        <begin position="48"/>
        <end position="68"/>
    </location>
</feature>
<evidence type="ECO:0000313" key="5">
    <source>
        <dbReference type="Proteomes" id="UP000231990"/>
    </source>
</evidence>
<dbReference type="Proteomes" id="UP000231962">
    <property type="component" value="Unassembled WGS sequence"/>
</dbReference>
<dbReference type="AlphaFoldDB" id="A0A2M9ZJM7"/>
<accession>A0A2M9ZJM7</accession>
<dbReference type="EMBL" id="NPDZ01000011">
    <property type="protein sequence ID" value="PJZ72255.1"/>
    <property type="molecule type" value="Genomic_DNA"/>
</dbReference>
<dbReference type="EMBL" id="NPDY01000009">
    <property type="protein sequence ID" value="PJZ69430.1"/>
    <property type="molecule type" value="Genomic_DNA"/>
</dbReference>
<evidence type="ECO:0000313" key="3">
    <source>
        <dbReference type="EMBL" id="PJZ72255.1"/>
    </source>
</evidence>
<keyword evidence="4" id="KW-1185">Reference proteome</keyword>
<feature type="transmembrane region" description="Helical" evidence="1">
    <location>
        <begin position="20"/>
        <end position="42"/>
    </location>
</feature>
<protein>
    <recommendedName>
        <fullName evidence="6">DUF202 domain-containing protein</fullName>
    </recommendedName>
</protein>
<keyword evidence="1" id="KW-0472">Membrane</keyword>